<dbReference type="HOGENOM" id="CLU_549868_0_0_1"/>
<dbReference type="AlphaFoldDB" id="J3P936"/>
<gene>
    <name evidence="2" type="primary">20350478</name>
    <name evidence="1" type="ORF">GGTG_10020</name>
</gene>
<dbReference type="GeneID" id="20350478"/>
<reference evidence="1" key="2">
    <citation type="submission" date="2010-07" db="EMBL/GenBank/DDBJ databases">
        <authorList>
            <consortium name="The Broad Institute Genome Sequencing Platform"/>
            <consortium name="Broad Institute Genome Sequencing Center for Infectious Disease"/>
            <person name="Ma L.-J."/>
            <person name="Dead R."/>
            <person name="Young S."/>
            <person name="Zeng Q."/>
            <person name="Koehrsen M."/>
            <person name="Alvarado L."/>
            <person name="Berlin A."/>
            <person name="Chapman S.B."/>
            <person name="Chen Z."/>
            <person name="Freedman E."/>
            <person name="Gellesch M."/>
            <person name="Goldberg J."/>
            <person name="Griggs A."/>
            <person name="Gujja S."/>
            <person name="Heilman E.R."/>
            <person name="Heiman D."/>
            <person name="Hepburn T."/>
            <person name="Howarth C."/>
            <person name="Jen D."/>
            <person name="Larson L."/>
            <person name="Mehta T."/>
            <person name="Neiman D."/>
            <person name="Pearson M."/>
            <person name="Roberts A."/>
            <person name="Saif S."/>
            <person name="Shea T."/>
            <person name="Shenoy N."/>
            <person name="Sisk P."/>
            <person name="Stolte C."/>
            <person name="Sykes S."/>
            <person name="Walk T."/>
            <person name="White J."/>
            <person name="Yandava C."/>
            <person name="Haas B."/>
            <person name="Nusbaum C."/>
            <person name="Birren B."/>
        </authorList>
    </citation>
    <scope>NUCLEOTIDE SEQUENCE</scope>
    <source>
        <strain evidence="1">R3-111a-1</strain>
    </source>
</reference>
<evidence type="ECO:0000313" key="3">
    <source>
        <dbReference type="Proteomes" id="UP000006039"/>
    </source>
</evidence>
<reference evidence="2" key="5">
    <citation type="submission" date="2018-04" db="UniProtKB">
        <authorList>
            <consortium name="EnsemblFungi"/>
        </authorList>
    </citation>
    <scope>IDENTIFICATION</scope>
    <source>
        <strain evidence="2">R3-111a-1</strain>
    </source>
</reference>
<reference evidence="2" key="4">
    <citation type="journal article" date="2015" name="G3 (Bethesda)">
        <title>Genome sequences of three phytopathogenic species of the Magnaporthaceae family of fungi.</title>
        <authorList>
            <person name="Okagaki L.H."/>
            <person name="Nunes C.C."/>
            <person name="Sailsbery J."/>
            <person name="Clay B."/>
            <person name="Brown D."/>
            <person name="John T."/>
            <person name="Oh Y."/>
            <person name="Young N."/>
            <person name="Fitzgerald M."/>
            <person name="Haas B.J."/>
            <person name="Zeng Q."/>
            <person name="Young S."/>
            <person name="Adiconis X."/>
            <person name="Fan L."/>
            <person name="Levin J.Z."/>
            <person name="Mitchell T.K."/>
            <person name="Okubara P.A."/>
            <person name="Farman M.L."/>
            <person name="Kohn L.M."/>
            <person name="Birren B."/>
            <person name="Ma L.-J."/>
            <person name="Dean R.A."/>
        </authorList>
    </citation>
    <scope>NUCLEOTIDE SEQUENCE</scope>
    <source>
        <strain evidence="2">R3-111a-1</strain>
    </source>
</reference>
<accession>J3P936</accession>
<dbReference type="RefSeq" id="XP_009226145.1">
    <property type="nucleotide sequence ID" value="XM_009227881.1"/>
</dbReference>
<dbReference type="Proteomes" id="UP000006039">
    <property type="component" value="Unassembled WGS sequence"/>
</dbReference>
<evidence type="ECO:0000313" key="2">
    <source>
        <dbReference type="EnsemblFungi" id="EJT73171"/>
    </source>
</evidence>
<evidence type="ECO:0000313" key="1">
    <source>
        <dbReference type="EMBL" id="EJT73171.1"/>
    </source>
</evidence>
<reference evidence="3" key="1">
    <citation type="submission" date="2010-07" db="EMBL/GenBank/DDBJ databases">
        <title>The genome sequence of Gaeumannomyces graminis var. tritici strain R3-111a-1.</title>
        <authorList>
            <consortium name="The Broad Institute Genome Sequencing Platform"/>
            <person name="Ma L.-J."/>
            <person name="Dead R."/>
            <person name="Young S."/>
            <person name="Zeng Q."/>
            <person name="Koehrsen M."/>
            <person name="Alvarado L."/>
            <person name="Berlin A."/>
            <person name="Chapman S.B."/>
            <person name="Chen Z."/>
            <person name="Freedman E."/>
            <person name="Gellesch M."/>
            <person name="Goldberg J."/>
            <person name="Griggs A."/>
            <person name="Gujja S."/>
            <person name="Heilman E.R."/>
            <person name="Heiman D."/>
            <person name="Hepburn T."/>
            <person name="Howarth C."/>
            <person name="Jen D."/>
            <person name="Larson L."/>
            <person name="Mehta T."/>
            <person name="Neiman D."/>
            <person name="Pearson M."/>
            <person name="Roberts A."/>
            <person name="Saif S."/>
            <person name="Shea T."/>
            <person name="Shenoy N."/>
            <person name="Sisk P."/>
            <person name="Stolte C."/>
            <person name="Sykes S."/>
            <person name="Walk T."/>
            <person name="White J."/>
            <person name="Yandava C."/>
            <person name="Haas B."/>
            <person name="Nusbaum C."/>
            <person name="Birren B."/>
        </authorList>
    </citation>
    <scope>NUCLEOTIDE SEQUENCE [LARGE SCALE GENOMIC DNA]</scope>
    <source>
        <strain evidence="3">R3-111a-1</strain>
    </source>
</reference>
<keyword evidence="3" id="KW-1185">Reference proteome</keyword>
<proteinExistence type="predicted"/>
<dbReference type="EMBL" id="GL385399">
    <property type="protein sequence ID" value="EJT73171.1"/>
    <property type="molecule type" value="Genomic_DNA"/>
</dbReference>
<reference evidence="1" key="3">
    <citation type="submission" date="2010-09" db="EMBL/GenBank/DDBJ databases">
        <title>Annotation of Gaeumannomyces graminis var. tritici R3-111a-1.</title>
        <authorList>
            <consortium name="The Broad Institute Genome Sequencing Platform"/>
            <person name="Ma L.-J."/>
            <person name="Dead R."/>
            <person name="Young S.K."/>
            <person name="Zeng Q."/>
            <person name="Gargeya S."/>
            <person name="Fitzgerald M."/>
            <person name="Haas B."/>
            <person name="Abouelleil A."/>
            <person name="Alvarado L."/>
            <person name="Arachchi H.M."/>
            <person name="Berlin A."/>
            <person name="Brown A."/>
            <person name="Chapman S.B."/>
            <person name="Chen Z."/>
            <person name="Dunbar C."/>
            <person name="Freedman E."/>
            <person name="Gearin G."/>
            <person name="Gellesch M."/>
            <person name="Goldberg J."/>
            <person name="Griggs A."/>
            <person name="Gujja S."/>
            <person name="Heiman D."/>
            <person name="Howarth C."/>
            <person name="Larson L."/>
            <person name="Lui A."/>
            <person name="MacDonald P.J.P."/>
            <person name="Mehta T."/>
            <person name="Montmayeur A."/>
            <person name="Murphy C."/>
            <person name="Neiman D."/>
            <person name="Pearson M."/>
            <person name="Priest M."/>
            <person name="Roberts A."/>
            <person name="Saif S."/>
            <person name="Shea T."/>
            <person name="Shenoy N."/>
            <person name="Sisk P."/>
            <person name="Stolte C."/>
            <person name="Sykes S."/>
            <person name="Yandava C."/>
            <person name="Wortman J."/>
            <person name="Nusbaum C."/>
            <person name="Birren B."/>
        </authorList>
    </citation>
    <scope>NUCLEOTIDE SEQUENCE</scope>
    <source>
        <strain evidence="1">R3-111a-1</strain>
    </source>
</reference>
<dbReference type="OrthoDB" id="4581301at2759"/>
<dbReference type="EnsemblFungi" id="EJT73171">
    <property type="protein sequence ID" value="EJT73171"/>
    <property type="gene ID" value="GGTG_10020"/>
</dbReference>
<protein>
    <submittedName>
        <fullName evidence="1 2">Uncharacterized protein</fullName>
    </submittedName>
</protein>
<organism evidence="1">
    <name type="scientific">Gaeumannomyces tritici (strain R3-111a-1)</name>
    <name type="common">Wheat and barley take-all root rot fungus</name>
    <name type="synonym">Gaeumannomyces graminis var. tritici</name>
    <dbReference type="NCBI Taxonomy" id="644352"/>
    <lineage>
        <taxon>Eukaryota</taxon>
        <taxon>Fungi</taxon>
        <taxon>Dikarya</taxon>
        <taxon>Ascomycota</taxon>
        <taxon>Pezizomycotina</taxon>
        <taxon>Sordariomycetes</taxon>
        <taxon>Sordariomycetidae</taxon>
        <taxon>Magnaporthales</taxon>
        <taxon>Magnaporthaceae</taxon>
        <taxon>Gaeumannomyces</taxon>
    </lineage>
</organism>
<dbReference type="eggNOG" id="ENOG502RKNZ">
    <property type="taxonomic scope" value="Eukaryota"/>
</dbReference>
<name>J3P936_GAET3</name>
<sequence>MSATRGHALGLCRKLPALNPLGQYQVRFAHKRIRWRRSRLIKATIAMRDKIVPFELPLRALDLDAEGSPYTRNFDDRDTAHQHHKWRTVDADLEAAMERLGRVPEEAAAAMERRKVTRAAPYHPWRINEHDALSAALTGLERPAGLPEDPDAERRYGVLAQAAHHNAARSSAMEATSTVVLFMLRELQRQPRPETLDRISYADLNSRIRQASSLLELRRLVFPAMSTVTQSDKELAACGAEIAAAIRRVNGLSKEQAPKTLTLLNNIHINLESRGITEIPRSLCLLGLEAAVACSELEAAQKYVEIGLRLGHFSSPDEEVTHLVASCLKRMLDDNLGARPSFHWRPPPHRNQQSELFRLLTGWSLGHSRAQPSIRDIIWGSGSYDHAHKAYFCLLWQLGATRTAGHEIESAGSSTIQRLRSTDSSSAGPELQLISKTFTYTFPKLASELKAGSLGAYLDDVANDLAKFNHVGPTILPGDHLDAKNSDHDENYGTRP</sequence>
<dbReference type="VEuPathDB" id="FungiDB:GGTG_10020"/>